<dbReference type="AlphaFoldDB" id="A0A7Z2VTH3"/>
<dbReference type="SUPFAM" id="SSF53187">
    <property type="entry name" value="Zn-dependent exopeptidases"/>
    <property type="match status" value="1"/>
</dbReference>
<dbReference type="InterPro" id="IPR007484">
    <property type="entry name" value="Peptidase_M28"/>
</dbReference>
<gene>
    <name evidence="3" type="ORF">HH212_01720</name>
</gene>
<sequence>MRSFAVSRTVAASLCLAASLPLPAASAGAQSIDAVAARISAQSLRGHLSFLASDLLEGRGTPSRGQDLAAEYIAAQFRRAGLEPAGDDGYFQTSERQYAERDMTRFSFTVQAGGRAVPIPAGAVDLRLRDALALQDVPVVSMLWAEAMADAARADGKLLVLAMPADRRAAYADLGKFKGKPALLVLVDAGKQSGSGVNGWLVEEDGATPAGGMQRMLTVYGADAAAALGAPGASASVTVPAPGTRTVRLRNVAGVLRGSDPVLKNTYVMLTAHYDHLGIRNGDIYNGANDDGSGTVSVIEIAAALAADSKRPRRSMVFMTFFGEELGLVGSRHYGKHPLFPFKDTVADINLEQIGRTDDNEGTRLRTANLTGFDYSTVPAALQRAGKRFGVTLWKHKENSDRYFAHSDNQSLADAGVPAHTLSVAYAFPDYHGKDDDWQKVDYDNMARIDRTVAAGLLRIANDRTAPKWTDAPNAAKYREAAKKLKVEK</sequence>
<protein>
    <submittedName>
        <fullName evidence="3">M28 family peptidase</fullName>
    </submittedName>
</protein>
<proteinExistence type="predicted"/>
<dbReference type="Proteomes" id="UP000502415">
    <property type="component" value="Chromosome"/>
</dbReference>
<feature type="chain" id="PRO_5031232655" evidence="1">
    <location>
        <begin position="25"/>
        <end position="489"/>
    </location>
</feature>
<feature type="domain" description="Peptidase M28" evidence="2">
    <location>
        <begin position="251"/>
        <end position="455"/>
    </location>
</feature>
<dbReference type="InterPro" id="IPR045175">
    <property type="entry name" value="M28_fam"/>
</dbReference>
<dbReference type="KEGG" id="mfy:HH212_01720"/>
<keyword evidence="1" id="KW-0732">Signal</keyword>
<name>A0A7Z2VTH3_9BURK</name>
<reference evidence="3 4" key="1">
    <citation type="submission" date="2020-04" db="EMBL/GenBank/DDBJ databases">
        <title>Genome sequencing of novel species.</title>
        <authorList>
            <person name="Heo J."/>
            <person name="Kim S.-J."/>
            <person name="Kim J.-S."/>
            <person name="Hong S.-B."/>
            <person name="Kwon S.-W."/>
        </authorList>
    </citation>
    <scope>NUCLEOTIDE SEQUENCE [LARGE SCALE GENOMIC DNA]</scope>
    <source>
        <strain evidence="3 4">GN2-R2</strain>
    </source>
</reference>
<evidence type="ECO:0000313" key="3">
    <source>
        <dbReference type="EMBL" id="QJD98910.1"/>
    </source>
</evidence>
<evidence type="ECO:0000256" key="1">
    <source>
        <dbReference type="SAM" id="SignalP"/>
    </source>
</evidence>
<evidence type="ECO:0000259" key="2">
    <source>
        <dbReference type="Pfam" id="PF04389"/>
    </source>
</evidence>
<accession>A0A7Z2VTH3</accession>
<dbReference type="PANTHER" id="PTHR12147:SF26">
    <property type="entry name" value="PEPTIDASE M28 DOMAIN-CONTAINING PROTEIN"/>
    <property type="match status" value="1"/>
</dbReference>
<dbReference type="GO" id="GO:0008235">
    <property type="term" value="F:metalloexopeptidase activity"/>
    <property type="evidence" value="ECO:0007669"/>
    <property type="project" value="InterPro"/>
</dbReference>
<organism evidence="3 4">
    <name type="scientific">Massilia forsythiae</name>
    <dbReference type="NCBI Taxonomy" id="2728020"/>
    <lineage>
        <taxon>Bacteria</taxon>
        <taxon>Pseudomonadati</taxon>
        <taxon>Pseudomonadota</taxon>
        <taxon>Betaproteobacteria</taxon>
        <taxon>Burkholderiales</taxon>
        <taxon>Oxalobacteraceae</taxon>
        <taxon>Telluria group</taxon>
        <taxon>Massilia</taxon>
    </lineage>
</organism>
<dbReference type="EMBL" id="CP051685">
    <property type="protein sequence ID" value="QJD98910.1"/>
    <property type="molecule type" value="Genomic_DNA"/>
</dbReference>
<dbReference type="RefSeq" id="WP_169433807.1">
    <property type="nucleotide sequence ID" value="NZ_CP051685.1"/>
</dbReference>
<evidence type="ECO:0000313" key="4">
    <source>
        <dbReference type="Proteomes" id="UP000502415"/>
    </source>
</evidence>
<feature type="signal peptide" evidence="1">
    <location>
        <begin position="1"/>
        <end position="24"/>
    </location>
</feature>
<dbReference type="PANTHER" id="PTHR12147">
    <property type="entry name" value="METALLOPEPTIDASE M28 FAMILY MEMBER"/>
    <property type="match status" value="1"/>
</dbReference>
<keyword evidence="4" id="KW-1185">Reference proteome</keyword>
<dbReference type="Pfam" id="PF04389">
    <property type="entry name" value="Peptidase_M28"/>
    <property type="match status" value="1"/>
</dbReference>
<dbReference type="GO" id="GO:0006508">
    <property type="term" value="P:proteolysis"/>
    <property type="evidence" value="ECO:0007669"/>
    <property type="project" value="InterPro"/>
</dbReference>
<dbReference type="Gene3D" id="3.40.630.10">
    <property type="entry name" value="Zn peptidases"/>
    <property type="match status" value="2"/>
</dbReference>